<comment type="caution">
    <text evidence="3">The sequence shown here is derived from an EMBL/GenBank/DDBJ whole genome shotgun (WGS) entry which is preliminary data.</text>
</comment>
<dbReference type="Gene3D" id="3.40.50.720">
    <property type="entry name" value="NAD(P)-binding Rossmann-like Domain"/>
    <property type="match status" value="1"/>
</dbReference>
<dbReference type="SUPFAM" id="SSF51735">
    <property type="entry name" value="NAD(P)-binding Rossmann-fold domains"/>
    <property type="match status" value="1"/>
</dbReference>
<dbReference type="AlphaFoldDB" id="A0A3M8BC34"/>
<dbReference type="InterPro" id="IPR036291">
    <property type="entry name" value="NAD(P)-bd_dom_sf"/>
</dbReference>
<dbReference type="InterPro" id="IPR000683">
    <property type="entry name" value="Gfo/Idh/MocA-like_OxRdtase_N"/>
</dbReference>
<dbReference type="GO" id="GO:0000166">
    <property type="term" value="F:nucleotide binding"/>
    <property type="evidence" value="ECO:0007669"/>
    <property type="project" value="InterPro"/>
</dbReference>
<reference evidence="3 4" key="1">
    <citation type="submission" date="2018-10" db="EMBL/GenBank/DDBJ databases">
        <title>Phylogenomics of Brevibacillus.</title>
        <authorList>
            <person name="Dunlap C."/>
        </authorList>
    </citation>
    <scope>NUCLEOTIDE SEQUENCE [LARGE SCALE GENOMIC DNA]</scope>
    <source>
        <strain evidence="3 4">NRRL NRS 1219</strain>
    </source>
</reference>
<name>A0A3M8BC34_9BACL</name>
<dbReference type="PANTHER" id="PTHR43377:SF1">
    <property type="entry name" value="BILIVERDIN REDUCTASE A"/>
    <property type="match status" value="1"/>
</dbReference>
<feature type="domain" description="GFO/IDH/MocA-like oxidoreductase" evidence="2">
    <location>
        <begin position="145"/>
        <end position="285"/>
    </location>
</feature>
<evidence type="ECO:0000259" key="2">
    <source>
        <dbReference type="Pfam" id="PF22725"/>
    </source>
</evidence>
<evidence type="ECO:0000313" key="3">
    <source>
        <dbReference type="EMBL" id="RNB60843.1"/>
    </source>
</evidence>
<dbReference type="PANTHER" id="PTHR43377">
    <property type="entry name" value="BILIVERDIN REDUCTASE A"/>
    <property type="match status" value="1"/>
</dbReference>
<dbReference type="InterPro" id="IPR051450">
    <property type="entry name" value="Gfo/Idh/MocA_Oxidoreductases"/>
</dbReference>
<dbReference type="OrthoDB" id="9815825at2"/>
<organism evidence="3 4">
    <name type="scientific">Brevibacillus agri</name>
    <dbReference type="NCBI Taxonomy" id="51101"/>
    <lineage>
        <taxon>Bacteria</taxon>
        <taxon>Bacillati</taxon>
        <taxon>Bacillota</taxon>
        <taxon>Bacilli</taxon>
        <taxon>Bacillales</taxon>
        <taxon>Paenibacillaceae</taxon>
        <taxon>Brevibacillus</taxon>
    </lineage>
</organism>
<dbReference type="Gene3D" id="3.30.360.10">
    <property type="entry name" value="Dihydrodipicolinate Reductase, domain 2"/>
    <property type="match status" value="1"/>
</dbReference>
<accession>A0A3M8BC34</accession>
<evidence type="ECO:0000259" key="1">
    <source>
        <dbReference type="Pfam" id="PF01408"/>
    </source>
</evidence>
<dbReference type="InterPro" id="IPR055170">
    <property type="entry name" value="GFO_IDH_MocA-like_dom"/>
</dbReference>
<protein>
    <submittedName>
        <fullName evidence="3">Gfo/Idh/MocA family oxidoreductase</fullName>
    </submittedName>
</protein>
<dbReference type="EMBL" id="RHHN01000008">
    <property type="protein sequence ID" value="RNB60843.1"/>
    <property type="molecule type" value="Genomic_DNA"/>
</dbReference>
<sequence>MSRNQQTKRMNALAKQRQMSIGIVGAGWIAEHAHLPCFLSLDNVSVRAIYDTDEARATRLAKQAGATACSRLSEIGQVPLDAVILCTPNHTHYEIARHFLEKGIHVLCEKPMTTTAKEAASLRRLAEETGTVLMMGFVNRYRDDIRELRFRIAAGQIGEVQMCEVTWRRKRGIPRPGSWFTQKQLSGGGVLIDLGSHMLDQLLFLTGASEPVACLGSFHSRPFFAREGYSNWLGGFESEQVEVEDTAVGMIQFAGGMLGKVHVSWQDDVAGDFVQIHLKGERGSLTLNTLFGFSDQGLYKQPHLLLTYAGQEAQYFPLPPKPDPLVAFKRQADQFVACIREKSQPVPSAQDGEQVVRLIELLYQSARKGLMVT</sequence>
<dbReference type="Pfam" id="PF22725">
    <property type="entry name" value="GFO_IDH_MocA_C3"/>
    <property type="match status" value="1"/>
</dbReference>
<gene>
    <name evidence="3" type="ORF">EB820_01555</name>
</gene>
<proteinExistence type="predicted"/>
<evidence type="ECO:0000313" key="4">
    <source>
        <dbReference type="Proteomes" id="UP000276178"/>
    </source>
</evidence>
<dbReference type="Pfam" id="PF01408">
    <property type="entry name" value="GFO_IDH_MocA"/>
    <property type="match status" value="1"/>
</dbReference>
<dbReference type="SUPFAM" id="SSF55347">
    <property type="entry name" value="Glyceraldehyde-3-phosphate dehydrogenase-like, C-terminal domain"/>
    <property type="match status" value="1"/>
</dbReference>
<feature type="domain" description="Gfo/Idh/MocA-like oxidoreductase N-terminal" evidence="1">
    <location>
        <begin position="20"/>
        <end position="137"/>
    </location>
</feature>
<dbReference type="Proteomes" id="UP000276178">
    <property type="component" value="Unassembled WGS sequence"/>
</dbReference>